<name>A0AAV2JPH6_KNICA</name>
<dbReference type="Gene3D" id="3.30.390.10">
    <property type="entry name" value="Enolase-like, N-terminal domain"/>
    <property type="match status" value="1"/>
</dbReference>
<evidence type="ECO:0000256" key="3">
    <source>
        <dbReference type="ARBA" id="ARBA00012058"/>
    </source>
</evidence>
<evidence type="ECO:0000256" key="1">
    <source>
        <dbReference type="ARBA" id="ARBA00005031"/>
    </source>
</evidence>
<dbReference type="GO" id="GO:0004634">
    <property type="term" value="F:phosphopyruvate hydratase activity"/>
    <property type="evidence" value="ECO:0007669"/>
    <property type="project" value="UniProtKB-EC"/>
</dbReference>
<keyword evidence="5" id="KW-0456">Lyase</keyword>
<dbReference type="PANTHER" id="PTHR11902">
    <property type="entry name" value="ENOLASE"/>
    <property type="match status" value="1"/>
</dbReference>
<gene>
    <name evidence="10" type="ORF">KC01_LOCUS9645</name>
</gene>
<reference evidence="10 11" key="1">
    <citation type="submission" date="2024-04" db="EMBL/GenBank/DDBJ databases">
        <authorList>
            <person name="Waldvogel A.-M."/>
            <person name="Schoenle A."/>
        </authorList>
    </citation>
    <scope>NUCLEOTIDE SEQUENCE [LARGE SCALE GENOMIC DNA]</scope>
</reference>
<evidence type="ECO:0000256" key="7">
    <source>
        <dbReference type="SAM" id="MobiDB-lite"/>
    </source>
</evidence>
<dbReference type="Proteomes" id="UP001497482">
    <property type="component" value="Chromosome 13"/>
</dbReference>
<comment type="similarity">
    <text evidence="2">Belongs to the enolase family.</text>
</comment>
<dbReference type="SUPFAM" id="SSF51604">
    <property type="entry name" value="Enolase C-terminal domain-like"/>
    <property type="match status" value="1"/>
</dbReference>
<dbReference type="SMART" id="SM01193">
    <property type="entry name" value="Enolase_N"/>
    <property type="match status" value="1"/>
</dbReference>
<comment type="pathway">
    <text evidence="1">Carbohydrate degradation; glycolysis; pyruvate from D-glyceraldehyde 3-phosphate: step 4/5.</text>
</comment>
<dbReference type="InterPro" id="IPR020811">
    <property type="entry name" value="Enolase_N"/>
</dbReference>
<evidence type="ECO:0000313" key="10">
    <source>
        <dbReference type="EMBL" id="CAL1578515.1"/>
    </source>
</evidence>
<evidence type="ECO:0000256" key="5">
    <source>
        <dbReference type="ARBA" id="ARBA00023239"/>
    </source>
</evidence>
<dbReference type="EMBL" id="OZ035835">
    <property type="protein sequence ID" value="CAL1578515.1"/>
    <property type="molecule type" value="Genomic_DNA"/>
</dbReference>
<dbReference type="InterPro" id="IPR020810">
    <property type="entry name" value="Enolase_C"/>
</dbReference>
<dbReference type="AlphaFoldDB" id="A0AAV2JPH6"/>
<dbReference type="SMART" id="SM01192">
    <property type="entry name" value="Enolase_C"/>
    <property type="match status" value="1"/>
</dbReference>
<dbReference type="GO" id="GO:0006096">
    <property type="term" value="P:glycolytic process"/>
    <property type="evidence" value="ECO:0007669"/>
    <property type="project" value="UniProtKB-KW"/>
</dbReference>
<dbReference type="GO" id="GO:0000015">
    <property type="term" value="C:phosphopyruvate hydratase complex"/>
    <property type="evidence" value="ECO:0007669"/>
    <property type="project" value="InterPro"/>
</dbReference>
<dbReference type="Gene3D" id="3.20.20.120">
    <property type="entry name" value="Enolase-like C-terminal domain"/>
    <property type="match status" value="1"/>
</dbReference>
<evidence type="ECO:0000313" key="11">
    <source>
        <dbReference type="Proteomes" id="UP001497482"/>
    </source>
</evidence>
<dbReference type="Pfam" id="PF00113">
    <property type="entry name" value="Enolase_C"/>
    <property type="match status" value="1"/>
</dbReference>
<keyword evidence="11" id="KW-1185">Reference proteome</keyword>
<evidence type="ECO:0000259" key="8">
    <source>
        <dbReference type="SMART" id="SM01192"/>
    </source>
</evidence>
<dbReference type="InterPro" id="IPR036849">
    <property type="entry name" value="Enolase-like_C_sf"/>
</dbReference>
<accession>A0AAV2JPH6</accession>
<dbReference type="InterPro" id="IPR029017">
    <property type="entry name" value="Enolase-like_N"/>
</dbReference>
<dbReference type="InterPro" id="IPR000941">
    <property type="entry name" value="Enolase"/>
</dbReference>
<evidence type="ECO:0000256" key="6">
    <source>
        <dbReference type="ARBA" id="ARBA00031125"/>
    </source>
</evidence>
<evidence type="ECO:0000256" key="4">
    <source>
        <dbReference type="ARBA" id="ARBA00023152"/>
    </source>
</evidence>
<proteinExistence type="inferred from homology"/>
<sequence length="588" mass="64886">MDRNLRERRQNAMDFYRQNNRVLEQLERALNEMCVRRPNDLFGYLAEFFIPLSATPLISRVEGVEVLDSRGGPSIQAQVYCTLRNQEKFFSSGSVSSHFGSSASSEERQEQVRKALQWIQEVNQQLHGLSPEEQSKVDQILSDLYWSRLQELTDHSSRTPTETPPVVIRGKKRAAVKIQPPPEPPELLLSGGLAVGALSLSVARAGAQSRGLPLYKYITELKTRSQRPPEGLVSPLSPPPEGLVSPSSRPPEGLVSPSSPPPEGLHSPTLLVPLFSCGRSSPGKLHLFEEVLLIPKPGLRTRQVVLVAQQLQQEVFRIHAAQTKATAGAVSLSDSGAPHLPADRLEQPLELLTEACAQLQLGPELRLGLSCAGPHLYDQSKGKYEVMCAVLKSPDETVDLLQSLLLKFPSVVLLIDPLRREDVDQWQRLSASCSLLSDITFREQAPPPPGVTGHILKHVNHVTITDLIQASIHRHGSMLLGPSYSEPSCDSALPDLAVGLGLDFLKLGGLSGEERTSRYNRLMRIEEELEQEGRLCLKEKRLPPIFIQRPVCVTQNSGMSPQPPPTCDACNIVTTRRRQEPMGFTPVC</sequence>
<keyword evidence="4" id="KW-0324">Glycolysis</keyword>
<protein>
    <recommendedName>
        <fullName evidence="3">phosphopyruvate hydratase</fullName>
        <ecNumber evidence="3">4.2.1.11</ecNumber>
    </recommendedName>
    <alternativeName>
        <fullName evidence="6">2-phospho-D-glycerate hydro-lyase</fullName>
    </alternativeName>
</protein>
<feature type="domain" description="Enolase N-terminal" evidence="9">
    <location>
        <begin position="58"/>
        <end position="218"/>
    </location>
</feature>
<feature type="domain" description="Enolase C-terminal TIM barrel" evidence="8">
    <location>
        <begin position="267"/>
        <end position="539"/>
    </location>
</feature>
<evidence type="ECO:0000259" key="9">
    <source>
        <dbReference type="SMART" id="SM01193"/>
    </source>
</evidence>
<dbReference type="PANTHER" id="PTHR11902:SF30">
    <property type="entry name" value="ENOLASE 4"/>
    <property type="match status" value="1"/>
</dbReference>
<dbReference type="EC" id="4.2.1.11" evidence="3"/>
<feature type="region of interest" description="Disordered" evidence="7">
    <location>
        <begin position="226"/>
        <end position="264"/>
    </location>
</feature>
<organism evidence="10 11">
    <name type="scientific">Knipowitschia caucasica</name>
    <name type="common">Caucasian dwarf goby</name>
    <name type="synonym">Pomatoschistus caucasicus</name>
    <dbReference type="NCBI Taxonomy" id="637954"/>
    <lineage>
        <taxon>Eukaryota</taxon>
        <taxon>Metazoa</taxon>
        <taxon>Chordata</taxon>
        <taxon>Craniata</taxon>
        <taxon>Vertebrata</taxon>
        <taxon>Euteleostomi</taxon>
        <taxon>Actinopterygii</taxon>
        <taxon>Neopterygii</taxon>
        <taxon>Teleostei</taxon>
        <taxon>Neoteleostei</taxon>
        <taxon>Acanthomorphata</taxon>
        <taxon>Gobiaria</taxon>
        <taxon>Gobiiformes</taxon>
        <taxon>Gobioidei</taxon>
        <taxon>Gobiidae</taxon>
        <taxon>Gobiinae</taxon>
        <taxon>Knipowitschia</taxon>
    </lineage>
</organism>
<dbReference type="GO" id="GO:0000287">
    <property type="term" value="F:magnesium ion binding"/>
    <property type="evidence" value="ECO:0007669"/>
    <property type="project" value="InterPro"/>
</dbReference>
<dbReference type="SUPFAM" id="SSF54826">
    <property type="entry name" value="Enolase N-terminal domain-like"/>
    <property type="match status" value="1"/>
</dbReference>
<evidence type="ECO:0000256" key="2">
    <source>
        <dbReference type="ARBA" id="ARBA00009604"/>
    </source>
</evidence>